<feature type="signal peptide" evidence="11">
    <location>
        <begin position="1"/>
        <end position="36"/>
    </location>
</feature>
<dbReference type="AlphaFoldDB" id="A0A448GXN8"/>
<name>A0A448GXN8_9GAMM</name>
<dbReference type="InterPro" id="IPR008640">
    <property type="entry name" value="Adhesin_Head_dom"/>
</dbReference>
<evidence type="ECO:0000256" key="3">
    <source>
        <dbReference type="ARBA" id="ARBA00005848"/>
    </source>
</evidence>
<protein>
    <submittedName>
        <fullName evidence="15">YadA-like C-terminal region</fullName>
    </submittedName>
</protein>
<keyword evidence="5" id="KW-1134">Transmembrane beta strand</keyword>
<keyword evidence="6" id="KW-0812">Transmembrane</keyword>
<evidence type="ECO:0000313" key="16">
    <source>
        <dbReference type="Proteomes" id="UP000274100"/>
    </source>
</evidence>
<evidence type="ECO:0000256" key="5">
    <source>
        <dbReference type="ARBA" id="ARBA00022452"/>
    </source>
</evidence>
<dbReference type="InterPro" id="IPR045584">
    <property type="entry name" value="Pilin-like"/>
</dbReference>
<evidence type="ECO:0000256" key="6">
    <source>
        <dbReference type="ARBA" id="ARBA00022692"/>
    </source>
</evidence>
<feature type="domain" description="Trimeric autotransporter adhesin YadA-like head" evidence="13">
    <location>
        <begin position="48"/>
        <end position="74"/>
    </location>
</feature>
<dbReference type="Pfam" id="PF05658">
    <property type="entry name" value="YadA_head"/>
    <property type="match status" value="3"/>
</dbReference>
<dbReference type="Pfam" id="PF03895">
    <property type="entry name" value="YadA_anchor"/>
    <property type="match status" value="1"/>
</dbReference>
<dbReference type="Pfam" id="PF05662">
    <property type="entry name" value="YadA_stalk"/>
    <property type="match status" value="1"/>
</dbReference>
<reference evidence="15 16" key="1">
    <citation type="submission" date="2018-12" db="EMBL/GenBank/DDBJ databases">
        <authorList>
            <consortium name="Pathogen Informatics"/>
        </authorList>
    </citation>
    <scope>NUCLEOTIDE SEQUENCE [LARGE SCALE GENOMIC DNA]</scope>
    <source>
        <strain evidence="15 16">NCTC10297</strain>
    </source>
</reference>
<accession>A0A448GXN8</accession>
<dbReference type="RefSeq" id="WP_170161430.1">
    <property type="nucleotide sequence ID" value="NZ_LR134343.1"/>
</dbReference>
<dbReference type="Gene3D" id="1.20.5.170">
    <property type="match status" value="1"/>
</dbReference>
<evidence type="ECO:0000256" key="8">
    <source>
        <dbReference type="ARBA" id="ARBA00022927"/>
    </source>
</evidence>
<feature type="domain" description="Trimeric autotransporter adhesin YadA-like head" evidence="13">
    <location>
        <begin position="269"/>
        <end position="293"/>
    </location>
</feature>
<dbReference type="InterPro" id="IPR011049">
    <property type="entry name" value="Serralysin-like_metalloprot_C"/>
</dbReference>
<evidence type="ECO:0000313" key="15">
    <source>
        <dbReference type="EMBL" id="VEG13489.1"/>
    </source>
</evidence>
<evidence type="ECO:0000259" key="12">
    <source>
        <dbReference type="Pfam" id="PF03895"/>
    </source>
</evidence>
<feature type="domain" description="Trimeric autotransporter adhesin YadA-like head" evidence="13">
    <location>
        <begin position="76"/>
        <end position="99"/>
    </location>
</feature>
<dbReference type="InterPro" id="IPR005594">
    <property type="entry name" value="YadA_C"/>
</dbReference>
<evidence type="ECO:0000256" key="7">
    <source>
        <dbReference type="ARBA" id="ARBA00022729"/>
    </source>
</evidence>
<dbReference type="SUPFAM" id="SSF101967">
    <property type="entry name" value="Adhesin YadA, collagen-binding domain"/>
    <property type="match status" value="2"/>
</dbReference>
<dbReference type="Gene3D" id="3.30.1300.30">
    <property type="entry name" value="GSPII I/J protein-like"/>
    <property type="match status" value="1"/>
</dbReference>
<evidence type="ECO:0000256" key="1">
    <source>
        <dbReference type="ARBA" id="ARBA00004241"/>
    </source>
</evidence>
<evidence type="ECO:0000256" key="2">
    <source>
        <dbReference type="ARBA" id="ARBA00004442"/>
    </source>
</evidence>
<dbReference type="GO" id="GO:0009986">
    <property type="term" value="C:cell surface"/>
    <property type="evidence" value="ECO:0007669"/>
    <property type="project" value="UniProtKB-SubCell"/>
</dbReference>
<evidence type="ECO:0000259" key="13">
    <source>
        <dbReference type="Pfam" id="PF05658"/>
    </source>
</evidence>
<evidence type="ECO:0000259" key="14">
    <source>
        <dbReference type="Pfam" id="PF05662"/>
    </source>
</evidence>
<dbReference type="Proteomes" id="UP000274100">
    <property type="component" value="Chromosome"/>
</dbReference>
<comment type="similarity">
    <text evidence="3">Belongs to the autotransporter-2 (AT-2) (TC 1.B.40) family.</text>
</comment>
<proteinExistence type="inferred from homology"/>
<evidence type="ECO:0000256" key="10">
    <source>
        <dbReference type="ARBA" id="ARBA00023237"/>
    </source>
</evidence>
<dbReference type="GO" id="GO:0015031">
    <property type="term" value="P:protein transport"/>
    <property type="evidence" value="ECO:0007669"/>
    <property type="project" value="UniProtKB-KW"/>
</dbReference>
<dbReference type="EMBL" id="LR134343">
    <property type="protein sequence ID" value="VEG13489.1"/>
    <property type="molecule type" value="Genomic_DNA"/>
</dbReference>
<keyword evidence="9" id="KW-0472">Membrane</keyword>
<dbReference type="SUPFAM" id="SSF54523">
    <property type="entry name" value="Pili subunits"/>
    <property type="match status" value="1"/>
</dbReference>
<keyword evidence="7 11" id="KW-0732">Signal</keyword>
<sequence length="453" mass="45611">MNAYSQGNYAQAKLPASSLKLALLACAVFATMQASATEVIKVGDQAVASGNNTITIGNQALSLGDETIAIGSNAEATNRASIAVGVQAQAIGERVVAIGERAGHESQITNNTLMIGTDAGRGSSGSQAVMIGWGSAKNRQTSGLIAVGTHAGGVDEGYISAIPYPNQLNYSEALGNAAGLNAAGHYNTMVGSEAASYKNGDQNVSVGYRAGGGERDGSSKGDGNVAVGRYAGERISGDDNIAIGSQAGAKSITIKDTINIGRETQAFKDDSIAIGRNAVANTASGDVAIGAESATAQVVPTRTATVGGVSYGEFAGSAPSSAMSVGSVGNERQVQNVAAGQITATSTDAINGSQLYAVANATNYNINQLNNRIGEVDRDAKAGIAQAMAFEEAPFVAGKWTYALGAAHYGGEQAVAATLRKTADNGRWAFSGGVSTATQGETGVRIGISGVID</sequence>
<evidence type="ECO:0000256" key="9">
    <source>
        <dbReference type="ARBA" id="ARBA00023136"/>
    </source>
</evidence>
<dbReference type="InterPro" id="IPR008635">
    <property type="entry name" value="Coiled_stalk_dom"/>
</dbReference>
<keyword evidence="8" id="KW-0653">Protein transport</keyword>
<keyword evidence="4" id="KW-0813">Transport</keyword>
<evidence type="ECO:0000256" key="11">
    <source>
        <dbReference type="SAM" id="SignalP"/>
    </source>
</evidence>
<keyword evidence="10" id="KW-0998">Cell outer membrane</keyword>
<evidence type="ECO:0000256" key="4">
    <source>
        <dbReference type="ARBA" id="ARBA00022448"/>
    </source>
</evidence>
<organism evidence="15 16">
    <name type="scientific">Moraxella cuniculi</name>
    <dbReference type="NCBI Taxonomy" id="34061"/>
    <lineage>
        <taxon>Bacteria</taxon>
        <taxon>Pseudomonadati</taxon>
        <taxon>Pseudomonadota</taxon>
        <taxon>Gammaproteobacteria</taxon>
        <taxon>Moraxellales</taxon>
        <taxon>Moraxellaceae</taxon>
        <taxon>Moraxella</taxon>
    </lineage>
</organism>
<gene>
    <name evidence="15" type="ORF">NCTC10297_01454</name>
</gene>
<feature type="chain" id="PRO_5019324238" evidence="11">
    <location>
        <begin position="37"/>
        <end position="453"/>
    </location>
</feature>
<feature type="domain" description="Trimeric autotransporter adhesin YadA-like stalk" evidence="14">
    <location>
        <begin position="333"/>
        <end position="374"/>
    </location>
</feature>
<comment type="subcellular location">
    <subcellularLocation>
        <location evidence="2">Cell outer membrane</location>
    </subcellularLocation>
    <subcellularLocation>
        <location evidence="1">Cell surface</location>
    </subcellularLocation>
</comment>
<dbReference type="Gene3D" id="2.150.10.10">
    <property type="entry name" value="Serralysin-like metalloprotease, C-terminal"/>
    <property type="match status" value="2"/>
</dbReference>
<feature type="domain" description="Trimeric autotransporter adhesin YadA-like C-terminal membrane anchor" evidence="12">
    <location>
        <begin position="398"/>
        <end position="449"/>
    </location>
</feature>
<dbReference type="GO" id="GO:0009279">
    <property type="term" value="C:cell outer membrane"/>
    <property type="evidence" value="ECO:0007669"/>
    <property type="project" value="UniProtKB-SubCell"/>
</dbReference>
<dbReference type="KEGG" id="mcun:NCTC10297_01454"/>